<protein>
    <submittedName>
        <fullName evidence="1">Uncharacterized protein</fullName>
    </submittedName>
</protein>
<reference evidence="1" key="1">
    <citation type="submission" date="2021-02" db="EMBL/GenBank/DDBJ databases">
        <title>Genome sequence Cadophora malorum strain M34.</title>
        <authorList>
            <person name="Stefanovic E."/>
            <person name="Vu D."/>
            <person name="Scully C."/>
            <person name="Dijksterhuis J."/>
            <person name="Roader J."/>
            <person name="Houbraken J."/>
        </authorList>
    </citation>
    <scope>NUCLEOTIDE SEQUENCE</scope>
    <source>
        <strain evidence="1">M34</strain>
    </source>
</reference>
<dbReference type="Proteomes" id="UP000664132">
    <property type="component" value="Unassembled WGS sequence"/>
</dbReference>
<dbReference type="AlphaFoldDB" id="A0A8H7T694"/>
<gene>
    <name evidence="1" type="ORF">IFR04_013839</name>
</gene>
<sequence length="93" mass="10733">MSDNSSQSYWFVSDTDSSTDGEAGLLARYDIVYTEDQTVNSLKGYHGDNIVIPKISNRRVPRSDEYFNAEQPTEEFRYKAYLHWASFEAVFTC</sequence>
<comment type="caution">
    <text evidence="1">The sequence shown here is derived from an EMBL/GenBank/DDBJ whole genome shotgun (WGS) entry which is preliminary data.</text>
</comment>
<name>A0A8H7T694_9HELO</name>
<accession>A0A8H7T694</accession>
<organism evidence="1 2">
    <name type="scientific">Cadophora malorum</name>
    <dbReference type="NCBI Taxonomy" id="108018"/>
    <lineage>
        <taxon>Eukaryota</taxon>
        <taxon>Fungi</taxon>
        <taxon>Dikarya</taxon>
        <taxon>Ascomycota</taxon>
        <taxon>Pezizomycotina</taxon>
        <taxon>Leotiomycetes</taxon>
        <taxon>Helotiales</taxon>
        <taxon>Ploettnerulaceae</taxon>
        <taxon>Cadophora</taxon>
    </lineage>
</organism>
<evidence type="ECO:0000313" key="1">
    <source>
        <dbReference type="EMBL" id="KAG4413031.1"/>
    </source>
</evidence>
<keyword evidence="2" id="KW-1185">Reference proteome</keyword>
<dbReference type="OrthoDB" id="10551514at2759"/>
<evidence type="ECO:0000313" key="2">
    <source>
        <dbReference type="Proteomes" id="UP000664132"/>
    </source>
</evidence>
<proteinExistence type="predicted"/>
<dbReference type="EMBL" id="JAFJYH010000337">
    <property type="protein sequence ID" value="KAG4413031.1"/>
    <property type="molecule type" value="Genomic_DNA"/>
</dbReference>